<gene>
    <name evidence="1" type="ORF">Taro_010004</name>
</gene>
<feature type="non-terminal residue" evidence="1">
    <location>
        <position position="1"/>
    </location>
</feature>
<comment type="caution">
    <text evidence="1">The sequence shown here is derived from an EMBL/GenBank/DDBJ whole genome shotgun (WGS) entry which is preliminary data.</text>
</comment>
<dbReference type="Proteomes" id="UP000652761">
    <property type="component" value="Unassembled WGS sequence"/>
</dbReference>
<dbReference type="AlphaFoldDB" id="A0A843U5P5"/>
<keyword evidence="2" id="KW-1185">Reference proteome</keyword>
<proteinExistence type="predicted"/>
<name>A0A843U5P5_COLES</name>
<evidence type="ECO:0000313" key="2">
    <source>
        <dbReference type="Proteomes" id="UP000652761"/>
    </source>
</evidence>
<dbReference type="EMBL" id="NMUH01000356">
    <property type="protein sequence ID" value="MQL77586.1"/>
    <property type="molecule type" value="Genomic_DNA"/>
</dbReference>
<sequence>PCREDRRGTVVRLDYGLWFCFIHASHSDGRGDLDSWSSGKTPVGALDYRLVECRGAGQLVCSHCLTLHGSGAMSGGQAWDRSSARLRLVVVFVHASHSDGRGDLDSSSSGLSSREPVLIFGRSALCRLWSAALAVCGGCFLPPKPIAIHQGPSAPSLLTWPPRTAPHLRKDHLKGPHRAVTLNEVSSSSLAACFRTGALILLRWTTMDITEQQVRPLSGVTYSVTSSRDFRAALRILTAVPKPSWTTRPTIKRRVNYLASQRTSERITPPVMRIRQGAFPGTIYQRYARSP</sequence>
<accession>A0A843U5P5</accession>
<protein>
    <submittedName>
        <fullName evidence="1">Uncharacterized protein</fullName>
    </submittedName>
</protein>
<reference evidence="1" key="1">
    <citation type="submission" date="2017-07" db="EMBL/GenBank/DDBJ databases">
        <title>Taro Niue Genome Assembly and Annotation.</title>
        <authorList>
            <person name="Atibalentja N."/>
            <person name="Keating K."/>
            <person name="Fields C.J."/>
        </authorList>
    </citation>
    <scope>NUCLEOTIDE SEQUENCE</scope>
    <source>
        <strain evidence="1">Niue_2</strain>
        <tissue evidence="1">Leaf</tissue>
    </source>
</reference>
<evidence type="ECO:0000313" key="1">
    <source>
        <dbReference type="EMBL" id="MQL77586.1"/>
    </source>
</evidence>
<organism evidence="1 2">
    <name type="scientific">Colocasia esculenta</name>
    <name type="common">Wild taro</name>
    <name type="synonym">Arum esculentum</name>
    <dbReference type="NCBI Taxonomy" id="4460"/>
    <lineage>
        <taxon>Eukaryota</taxon>
        <taxon>Viridiplantae</taxon>
        <taxon>Streptophyta</taxon>
        <taxon>Embryophyta</taxon>
        <taxon>Tracheophyta</taxon>
        <taxon>Spermatophyta</taxon>
        <taxon>Magnoliopsida</taxon>
        <taxon>Liliopsida</taxon>
        <taxon>Araceae</taxon>
        <taxon>Aroideae</taxon>
        <taxon>Colocasieae</taxon>
        <taxon>Colocasia</taxon>
    </lineage>
</organism>